<dbReference type="PRINTS" id="PR00463">
    <property type="entry name" value="EP450I"/>
</dbReference>
<keyword evidence="5 7" id="KW-0408">Iron</keyword>
<evidence type="ECO:0000256" key="4">
    <source>
        <dbReference type="ARBA" id="ARBA00023002"/>
    </source>
</evidence>
<keyword evidence="2 7" id="KW-0349">Heme</keyword>
<keyword evidence="3 7" id="KW-0479">Metal-binding</keyword>
<evidence type="ECO:0000313" key="9">
    <source>
        <dbReference type="EMBL" id="QNS30000.1"/>
    </source>
</evidence>
<evidence type="ECO:0000256" key="7">
    <source>
        <dbReference type="PIRSR" id="PIRSR602401-1"/>
    </source>
</evidence>
<evidence type="ECO:0000256" key="3">
    <source>
        <dbReference type="ARBA" id="ARBA00022723"/>
    </source>
</evidence>
<accession>A0A7L7RB93</accession>
<keyword evidence="4 8" id="KW-0560">Oxidoreductase</keyword>
<dbReference type="GO" id="GO:0046246">
    <property type="term" value="P:terpene biosynthetic process"/>
    <property type="evidence" value="ECO:0007669"/>
    <property type="project" value="TreeGrafter"/>
</dbReference>
<dbReference type="EMBL" id="MN168846">
    <property type="protein sequence ID" value="QNS30000.1"/>
    <property type="molecule type" value="mRNA"/>
</dbReference>
<name>A0A7L7RB93_NOTNI</name>
<dbReference type="Pfam" id="PF00067">
    <property type="entry name" value="p450"/>
    <property type="match status" value="1"/>
</dbReference>
<dbReference type="FunFam" id="1.10.630.10:FF:000026">
    <property type="entry name" value="Cytochrome P450 82C4"/>
    <property type="match status" value="1"/>
</dbReference>
<dbReference type="CDD" id="cd20654">
    <property type="entry name" value="CYP82"/>
    <property type="match status" value="1"/>
</dbReference>
<evidence type="ECO:0000256" key="8">
    <source>
        <dbReference type="RuleBase" id="RU000461"/>
    </source>
</evidence>
<dbReference type="SUPFAM" id="SSF48264">
    <property type="entry name" value="Cytochrome P450"/>
    <property type="match status" value="1"/>
</dbReference>
<dbReference type="InterPro" id="IPR036396">
    <property type="entry name" value="Cyt_P450_sf"/>
</dbReference>
<proteinExistence type="evidence at transcript level"/>
<dbReference type="GO" id="GO:0004497">
    <property type="term" value="F:monooxygenase activity"/>
    <property type="evidence" value="ECO:0007669"/>
    <property type="project" value="UniProtKB-KW"/>
</dbReference>
<dbReference type="InterPro" id="IPR017972">
    <property type="entry name" value="Cyt_P450_CS"/>
</dbReference>
<keyword evidence="6 8" id="KW-0503">Monooxygenase</keyword>
<comment type="similarity">
    <text evidence="8">Belongs to the cytochrome P450 family.</text>
</comment>
<reference evidence="9" key="1">
    <citation type="journal article" date="2020" name="Genome">
        <title>Transcriptome-wide identification and characterization of cytochrome P450s from Nothapodytes nimmoniana and their phylogenomic analysis revealed candidate cytochrome P450s involved in camptothecin biosynthetic pathway.</title>
        <authorList>
            <person name="Godbole R.C."/>
            <person name="Pable A.A."/>
            <person name="Barvkar V.T."/>
        </authorList>
    </citation>
    <scope>NUCLEOTIDE SEQUENCE</scope>
</reference>
<dbReference type="PRINTS" id="PR00385">
    <property type="entry name" value="P450"/>
</dbReference>
<dbReference type="GO" id="GO:0016705">
    <property type="term" value="F:oxidoreductase activity, acting on paired donors, with incorporation or reduction of molecular oxygen"/>
    <property type="evidence" value="ECO:0007669"/>
    <property type="project" value="InterPro"/>
</dbReference>
<dbReference type="InterPro" id="IPR002401">
    <property type="entry name" value="Cyt_P450_E_grp-I"/>
</dbReference>
<dbReference type="Gene3D" id="1.10.630.10">
    <property type="entry name" value="Cytochrome P450"/>
    <property type="match status" value="1"/>
</dbReference>
<evidence type="ECO:0000256" key="6">
    <source>
        <dbReference type="ARBA" id="ARBA00023033"/>
    </source>
</evidence>
<dbReference type="PANTHER" id="PTHR47947:SF8">
    <property type="entry name" value="CYTOCHROME P450 82C4-LIKE"/>
    <property type="match status" value="1"/>
</dbReference>
<dbReference type="PANTHER" id="PTHR47947">
    <property type="entry name" value="CYTOCHROME P450 82C3-RELATED"/>
    <property type="match status" value="1"/>
</dbReference>
<dbReference type="PROSITE" id="PS00086">
    <property type="entry name" value="CYTOCHROME_P450"/>
    <property type="match status" value="1"/>
</dbReference>
<comment type="cofactor">
    <cofactor evidence="1 7">
        <name>heme</name>
        <dbReference type="ChEBI" id="CHEBI:30413"/>
    </cofactor>
</comment>
<evidence type="ECO:0000256" key="1">
    <source>
        <dbReference type="ARBA" id="ARBA00001971"/>
    </source>
</evidence>
<dbReference type="AlphaFoldDB" id="A0A7L7RB93"/>
<evidence type="ECO:0000256" key="5">
    <source>
        <dbReference type="ARBA" id="ARBA00023004"/>
    </source>
</evidence>
<gene>
    <name evidence="9" type="primary">CYP82U16</name>
</gene>
<dbReference type="InterPro" id="IPR001128">
    <property type="entry name" value="Cyt_P450"/>
</dbReference>
<dbReference type="GO" id="GO:0020037">
    <property type="term" value="F:heme binding"/>
    <property type="evidence" value="ECO:0007669"/>
    <property type="project" value="InterPro"/>
</dbReference>
<evidence type="ECO:0000256" key="2">
    <source>
        <dbReference type="ARBA" id="ARBA00022617"/>
    </source>
</evidence>
<sequence>MELDIISNFLAVLLLSCLALTYRIRKFTKTGDNSTKKTRAPEPSGAWPFIGHLHLLCGSQQPVARTLGAMADKYGPIFSLRLGGTPALVISGWEMVKDCFTTNDIVFASRPANAVRKYFYNYAVFALSPYGPYWRDVRKMVTVELLTSHRLKELERVRASEVNNYIRDLYFQYANSYNDGDQCKVINISKWFQHLTMDITIKTLAGKRLSGMNSGNHEEDDVRFKEAVERALYLIGAFVPSDTIPSIEWMDIGRYITSMKQTAKEIDTVIEQWLEEHIQKNNGGTVDDGEKDFMDVMLSTIREDATMSGHRRDTIIKATTLILILTGSESTSDTLIWALSLLLNNHQMLERAQEELDSNVGRNRWVEESDIKNLTYLQAIVKETLRLYPPGPLSGPREAAEDCYVGGYFVPKGTRLIVNLWKLHRDPRIWSEPMKFLPERFLVDHANVTFRGQNYEYIPFSSGRRMCPAVNFGLLVVHLTLARLLQGFDLSTSMAMPVDMSEGLGIALPKIKPAEIIVKPRLSLDLYKEL</sequence>
<dbReference type="InterPro" id="IPR050651">
    <property type="entry name" value="Plant_Cytochrome_P450_Monoox"/>
</dbReference>
<dbReference type="GO" id="GO:0005506">
    <property type="term" value="F:iron ion binding"/>
    <property type="evidence" value="ECO:0007669"/>
    <property type="project" value="InterPro"/>
</dbReference>
<feature type="binding site" description="axial binding residue" evidence="7">
    <location>
        <position position="467"/>
    </location>
    <ligand>
        <name>heme</name>
        <dbReference type="ChEBI" id="CHEBI:30413"/>
    </ligand>
    <ligandPart>
        <name>Fe</name>
        <dbReference type="ChEBI" id="CHEBI:18248"/>
    </ligandPart>
</feature>
<protein>
    <submittedName>
        <fullName evidence="9">Cytochrome P450</fullName>
    </submittedName>
</protein>
<organism evidence="9">
    <name type="scientific">Nothapodytes nimmoniana</name>
    <name type="common">Nothapodytes foetida</name>
    <dbReference type="NCBI Taxonomy" id="159386"/>
    <lineage>
        <taxon>Eukaryota</taxon>
        <taxon>Viridiplantae</taxon>
        <taxon>Streptophyta</taxon>
        <taxon>Embryophyta</taxon>
        <taxon>Tracheophyta</taxon>
        <taxon>Spermatophyta</taxon>
        <taxon>Magnoliopsida</taxon>
        <taxon>eudicotyledons</taxon>
        <taxon>Gunneridae</taxon>
        <taxon>Pentapetalae</taxon>
        <taxon>asterids</taxon>
        <taxon>lamiids</taxon>
        <taxon>Icacinales</taxon>
        <taxon>Icacinaceae</taxon>
        <taxon>Nothapodytes</taxon>
    </lineage>
</organism>